<dbReference type="UniPathway" id="UPA00276">
    <property type="reaction ID" value="UER00406"/>
</dbReference>
<comment type="caution">
    <text evidence="17">The sequence shown here is derived from an EMBL/GenBank/DDBJ whole genome shotgun (WGS) entry which is preliminary data.</text>
</comment>
<dbReference type="EC" id="2.7.7.2" evidence="15"/>
<evidence type="ECO:0000256" key="12">
    <source>
        <dbReference type="ARBA" id="ARBA00023268"/>
    </source>
</evidence>
<evidence type="ECO:0000256" key="6">
    <source>
        <dbReference type="ARBA" id="ARBA00022679"/>
    </source>
</evidence>
<dbReference type="SUPFAM" id="SSF52374">
    <property type="entry name" value="Nucleotidylyl transferase"/>
    <property type="match status" value="1"/>
</dbReference>
<comment type="catalytic activity">
    <reaction evidence="14 15">
        <text>FMN + ATP + H(+) = FAD + diphosphate</text>
        <dbReference type="Rhea" id="RHEA:17237"/>
        <dbReference type="ChEBI" id="CHEBI:15378"/>
        <dbReference type="ChEBI" id="CHEBI:30616"/>
        <dbReference type="ChEBI" id="CHEBI:33019"/>
        <dbReference type="ChEBI" id="CHEBI:57692"/>
        <dbReference type="ChEBI" id="CHEBI:58210"/>
        <dbReference type="EC" id="2.7.7.2"/>
    </reaction>
</comment>
<dbReference type="Pfam" id="PF01687">
    <property type="entry name" value="Flavokinase"/>
    <property type="match status" value="1"/>
</dbReference>
<dbReference type="SMART" id="SM00904">
    <property type="entry name" value="Flavokinase"/>
    <property type="match status" value="1"/>
</dbReference>
<dbReference type="EC" id="2.7.1.26" evidence="15"/>
<dbReference type="FunFam" id="3.40.50.620:FF:000021">
    <property type="entry name" value="Riboflavin biosynthesis protein"/>
    <property type="match status" value="1"/>
</dbReference>
<dbReference type="GO" id="GO:0009398">
    <property type="term" value="P:FMN biosynthetic process"/>
    <property type="evidence" value="ECO:0007669"/>
    <property type="project" value="UniProtKB-UniRule"/>
</dbReference>
<evidence type="ECO:0000259" key="16">
    <source>
        <dbReference type="SMART" id="SM00904"/>
    </source>
</evidence>
<dbReference type="InterPro" id="IPR014729">
    <property type="entry name" value="Rossmann-like_a/b/a_fold"/>
</dbReference>
<comment type="similarity">
    <text evidence="15">Belongs to the ribF family.</text>
</comment>
<dbReference type="NCBIfam" id="NF004162">
    <property type="entry name" value="PRK05627.1-5"/>
    <property type="match status" value="1"/>
</dbReference>
<comment type="catalytic activity">
    <reaction evidence="13 15">
        <text>riboflavin + ATP = FMN + ADP + H(+)</text>
        <dbReference type="Rhea" id="RHEA:14357"/>
        <dbReference type="ChEBI" id="CHEBI:15378"/>
        <dbReference type="ChEBI" id="CHEBI:30616"/>
        <dbReference type="ChEBI" id="CHEBI:57986"/>
        <dbReference type="ChEBI" id="CHEBI:58210"/>
        <dbReference type="ChEBI" id="CHEBI:456216"/>
        <dbReference type="EC" id="2.7.1.26"/>
    </reaction>
</comment>
<organism evidence="17 18">
    <name type="scientific">Leptospira hartskeerlii</name>
    <dbReference type="NCBI Taxonomy" id="2023177"/>
    <lineage>
        <taxon>Bacteria</taxon>
        <taxon>Pseudomonadati</taxon>
        <taxon>Spirochaetota</taxon>
        <taxon>Spirochaetia</taxon>
        <taxon>Leptospirales</taxon>
        <taxon>Leptospiraceae</taxon>
        <taxon>Leptospira</taxon>
    </lineage>
</organism>
<dbReference type="SUPFAM" id="SSF82114">
    <property type="entry name" value="Riboflavin kinase-like"/>
    <property type="match status" value="1"/>
</dbReference>
<keyword evidence="10 15" id="KW-0274">FAD</keyword>
<keyword evidence="8 15" id="KW-0547">Nucleotide-binding</keyword>
<evidence type="ECO:0000256" key="9">
    <source>
        <dbReference type="ARBA" id="ARBA00022777"/>
    </source>
</evidence>
<dbReference type="GO" id="GO:0003919">
    <property type="term" value="F:FMN adenylyltransferase activity"/>
    <property type="evidence" value="ECO:0007669"/>
    <property type="project" value="UniProtKB-UniRule"/>
</dbReference>
<keyword evidence="6 15" id="KW-0808">Transferase</keyword>
<evidence type="ECO:0000313" key="18">
    <source>
        <dbReference type="Proteomes" id="UP000232196"/>
    </source>
</evidence>
<dbReference type="InterPro" id="IPR002606">
    <property type="entry name" value="Riboflavin_kinase_bac"/>
</dbReference>
<dbReference type="NCBIfam" id="NF004160">
    <property type="entry name" value="PRK05627.1-3"/>
    <property type="match status" value="1"/>
</dbReference>
<evidence type="ECO:0000256" key="14">
    <source>
        <dbReference type="ARBA" id="ARBA00049494"/>
    </source>
</evidence>
<evidence type="ECO:0000256" key="15">
    <source>
        <dbReference type="PIRNR" id="PIRNR004491"/>
    </source>
</evidence>
<keyword evidence="5 15" id="KW-0288">FMN</keyword>
<evidence type="ECO:0000256" key="11">
    <source>
        <dbReference type="ARBA" id="ARBA00022840"/>
    </source>
</evidence>
<comment type="pathway">
    <text evidence="3 15">Cofactor biosynthesis; FMN biosynthesis; FMN from riboflavin (ATP route): step 1/1.</text>
</comment>
<keyword evidence="4 15" id="KW-0285">Flavoprotein</keyword>
<keyword evidence="18" id="KW-1185">Reference proteome</keyword>
<keyword evidence="7 15" id="KW-0548">Nucleotidyltransferase</keyword>
<evidence type="ECO:0000256" key="3">
    <source>
        <dbReference type="ARBA" id="ARBA00005201"/>
    </source>
</evidence>
<name>A0A2M9XGM6_9LEPT</name>
<dbReference type="GO" id="GO:0009231">
    <property type="term" value="P:riboflavin biosynthetic process"/>
    <property type="evidence" value="ECO:0007669"/>
    <property type="project" value="InterPro"/>
</dbReference>
<dbReference type="InterPro" id="IPR023465">
    <property type="entry name" value="Riboflavin_kinase_dom_sf"/>
</dbReference>
<feature type="domain" description="Riboflavin kinase" evidence="16">
    <location>
        <begin position="184"/>
        <end position="308"/>
    </location>
</feature>
<comment type="pathway">
    <text evidence="2 15">Cofactor biosynthesis; FAD biosynthesis; FAD from FMN: step 1/1.</text>
</comment>
<dbReference type="EMBL" id="NPDN01000002">
    <property type="protein sequence ID" value="PJZ26841.1"/>
    <property type="molecule type" value="Genomic_DNA"/>
</dbReference>
<dbReference type="Proteomes" id="UP000232196">
    <property type="component" value="Unassembled WGS sequence"/>
</dbReference>
<dbReference type="CDD" id="cd02064">
    <property type="entry name" value="FAD_synthetase_N"/>
    <property type="match status" value="1"/>
</dbReference>
<dbReference type="GO" id="GO:0006747">
    <property type="term" value="P:FAD biosynthetic process"/>
    <property type="evidence" value="ECO:0007669"/>
    <property type="project" value="UniProtKB-UniRule"/>
</dbReference>
<sequence>MKILRSLENLKSNLKTSTVVTLGNFDGIHLGHQALLERTKEISLEKGLPSCVVTYYPNPALVLGKDKDLGGITTQADKESLIESYGIDWLVVVPFTLEFAQIEAETFLKEILINQLGAKSILIGFNHCFGKGRRGDYELLKKYSSEFGYDLQKLDPVFLGTTKLSSSYIRSLLREGKVEDAEECLGREFSVTGTVVHGHQRGRTIGFPTANVQPLPELILPGVGVYAGRTEIEGKTYPSMINIGNNPTFGDQAVTLESHIFDFSDDIYGKKVNVIFTQKIREEIKFPGVDALVSQLKKDETLSRRILQER</sequence>
<gene>
    <name evidence="17" type="primary">ribF</name>
    <name evidence="17" type="ORF">CH357_04965</name>
</gene>
<evidence type="ECO:0000256" key="5">
    <source>
        <dbReference type="ARBA" id="ARBA00022643"/>
    </source>
</evidence>
<keyword evidence="9 15" id="KW-0418">Kinase</keyword>
<evidence type="ECO:0000256" key="13">
    <source>
        <dbReference type="ARBA" id="ARBA00047880"/>
    </source>
</evidence>
<comment type="function">
    <text evidence="1">Catalyzes the phosphorylation of riboflavin to FMN followed by the adenylation of FMN to FAD.</text>
</comment>
<dbReference type="OrthoDB" id="9803667at2"/>
<dbReference type="RefSeq" id="WP_100705635.1">
    <property type="nucleotide sequence ID" value="NZ_NPDL01000002.1"/>
</dbReference>
<dbReference type="UniPathway" id="UPA00277">
    <property type="reaction ID" value="UER00407"/>
</dbReference>
<dbReference type="Gene3D" id="2.40.30.30">
    <property type="entry name" value="Riboflavin kinase-like"/>
    <property type="match status" value="1"/>
</dbReference>
<evidence type="ECO:0000256" key="1">
    <source>
        <dbReference type="ARBA" id="ARBA00002121"/>
    </source>
</evidence>
<accession>A0A2M9XGM6</accession>
<keyword evidence="11 15" id="KW-0067">ATP-binding</keyword>
<dbReference type="InterPro" id="IPR023468">
    <property type="entry name" value="Riboflavin_kinase"/>
</dbReference>
<keyword evidence="12" id="KW-0511">Multifunctional enzyme</keyword>
<dbReference type="PIRSF" id="PIRSF004491">
    <property type="entry name" value="FAD_Synth"/>
    <property type="match status" value="1"/>
</dbReference>
<proteinExistence type="inferred from homology"/>
<dbReference type="InterPro" id="IPR015864">
    <property type="entry name" value="FAD_synthase"/>
</dbReference>
<dbReference type="GO" id="GO:0008531">
    <property type="term" value="F:riboflavin kinase activity"/>
    <property type="evidence" value="ECO:0007669"/>
    <property type="project" value="UniProtKB-UniRule"/>
</dbReference>
<dbReference type="PANTHER" id="PTHR22749:SF6">
    <property type="entry name" value="RIBOFLAVIN KINASE"/>
    <property type="match status" value="1"/>
</dbReference>
<dbReference type="PANTHER" id="PTHR22749">
    <property type="entry name" value="RIBOFLAVIN KINASE/FMN ADENYLYLTRANSFERASE"/>
    <property type="match status" value="1"/>
</dbReference>
<dbReference type="InterPro" id="IPR015865">
    <property type="entry name" value="Riboflavin_kinase_bac/euk"/>
</dbReference>
<dbReference type="NCBIfam" id="TIGR00083">
    <property type="entry name" value="ribF"/>
    <property type="match status" value="1"/>
</dbReference>
<dbReference type="FunFam" id="2.40.30.30:FF:000003">
    <property type="entry name" value="Riboflavin biosynthesis protein"/>
    <property type="match status" value="1"/>
</dbReference>
<protein>
    <recommendedName>
        <fullName evidence="15">Riboflavin biosynthesis protein</fullName>
    </recommendedName>
    <domain>
        <recommendedName>
            <fullName evidence="15">Riboflavin kinase</fullName>
            <ecNumber evidence="15">2.7.1.26</ecNumber>
        </recommendedName>
        <alternativeName>
            <fullName evidence="15">Flavokinase</fullName>
        </alternativeName>
    </domain>
    <domain>
        <recommendedName>
            <fullName evidence="15">FMN adenylyltransferase</fullName>
            <ecNumber evidence="15">2.7.7.2</ecNumber>
        </recommendedName>
        <alternativeName>
            <fullName evidence="15">FAD pyrophosphorylase</fullName>
        </alternativeName>
        <alternativeName>
            <fullName evidence="15">FAD synthase</fullName>
        </alternativeName>
    </domain>
</protein>
<evidence type="ECO:0000256" key="4">
    <source>
        <dbReference type="ARBA" id="ARBA00022630"/>
    </source>
</evidence>
<evidence type="ECO:0000256" key="2">
    <source>
        <dbReference type="ARBA" id="ARBA00004726"/>
    </source>
</evidence>
<reference evidence="17 18" key="1">
    <citation type="submission" date="2017-07" db="EMBL/GenBank/DDBJ databases">
        <title>Leptospira spp. isolated from tropical soils.</title>
        <authorList>
            <person name="Thibeaux R."/>
            <person name="Iraola G."/>
            <person name="Ferres I."/>
            <person name="Bierque E."/>
            <person name="Girault D."/>
            <person name="Soupe-Gilbert M.-E."/>
            <person name="Picardeau M."/>
            <person name="Goarant C."/>
        </authorList>
    </citation>
    <scope>NUCLEOTIDE SEQUENCE [LARGE SCALE GENOMIC DNA]</scope>
    <source>
        <strain evidence="17 18">MCA1-C-A1</strain>
    </source>
</reference>
<evidence type="ECO:0000256" key="8">
    <source>
        <dbReference type="ARBA" id="ARBA00022741"/>
    </source>
</evidence>
<evidence type="ECO:0000256" key="10">
    <source>
        <dbReference type="ARBA" id="ARBA00022827"/>
    </source>
</evidence>
<dbReference type="AlphaFoldDB" id="A0A2M9XGM6"/>
<evidence type="ECO:0000256" key="7">
    <source>
        <dbReference type="ARBA" id="ARBA00022695"/>
    </source>
</evidence>
<dbReference type="GO" id="GO:0005524">
    <property type="term" value="F:ATP binding"/>
    <property type="evidence" value="ECO:0007669"/>
    <property type="project" value="UniProtKB-UniRule"/>
</dbReference>
<evidence type="ECO:0000313" key="17">
    <source>
        <dbReference type="EMBL" id="PJZ26841.1"/>
    </source>
</evidence>
<dbReference type="Pfam" id="PF06574">
    <property type="entry name" value="FAD_syn"/>
    <property type="match status" value="1"/>
</dbReference>
<dbReference type="Gene3D" id="3.40.50.620">
    <property type="entry name" value="HUPs"/>
    <property type="match status" value="1"/>
</dbReference>